<evidence type="ECO:0000313" key="4">
    <source>
        <dbReference type="Proteomes" id="UP000315842"/>
    </source>
</evidence>
<dbReference type="InterPro" id="IPR036390">
    <property type="entry name" value="WH_DNA-bd_sf"/>
</dbReference>
<dbReference type="Gene3D" id="1.10.10.10">
    <property type="entry name" value="Winged helix-like DNA-binding domain superfamily/Winged helix DNA-binding domain"/>
    <property type="match status" value="1"/>
</dbReference>
<name>A0A4Y3KE88_CELUD</name>
<reference evidence="3 4" key="1">
    <citation type="submission" date="2019-06" db="EMBL/GenBank/DDBJ databases">
        <title>Whole genome shotgun sequence of Cellulomonas uda NBRC 3747.</title>
        <authorList>
            <person name="Hosoyama A."/>
            <person name="Uohara A."/>
            <person name="Ohji S."/>
            <person name="Ichikawa N."/>
        </authorList>
    </citation>
    <scope>NUCLEOTIDE SEQUENCE [LARGE SCALE GENOMIC DNA]</scope>
    <source>
        <strain evidence="3 4">NBRC 3747</strain>
    </source>
</reference>
<evidence type="ECO:0000256" key="1">
    <source>
        <dbReference type="ARBA" id="ARBA00006479"/>
    </source>
</evidence>
<evidence type="ECO:0000313" key="3">
    <source>
        <dbReference type="EMBL" id="GEA81318.1"/>
    </source>
</evidence>
<dbReference type="InterPro" id="IPR006059">
    <property type="entry name" value="SBP"/>
</dbReference>
<dbReference type="SUPFAM" id="SSF53067">
    <property type="entry name" value="Actin-like ATPase domain"/>
    <property type="match status" value="1"/>
</dbReference>
<dbReference type="InterPro" id="IPR036388">
    <property type="entry name" value="WH-like_DNA-bd_sf"/>
</dbReference>
<comment type="caution">
    <text evidence="3">The sequence shown here is derived from an EMBL/GenBank/DDBJ whole genome shotgun (WGS) entry which is preliminary data.</text>
</comment>
<organism evidence="3 4">
    <name type="scientific">Cellulomonas uda</name>
    <dbReference type="NCBI Taxonomy" id="1714"/>
    <lineage>
        <taxon>Bacteria</taxon>
        <taxon>Bacillati</taxon>
        <taxon>Actinomycetota</taxon>
        <taxon>Actinomycetes</taxon>
        <taxon>Micrococcales</taxon>
        <taxon>Cellulomonadaceae</taxon>
        <taxon>Cellulomonas</taxon>
    </lineage>
</organism>
<dbReference type="EMBL" id="BJLP01000026">
    <property type="protein sequence ID" value="GEA81318.1"/>
    <property type="molecule type" value="Genomic_DNA"/>
</dbReference>
<dbReference type="PANTHER" id="PTHR18964">
    <property type="entry name" value="ROK (REPRESSOR, ORF, KINASE) FAMILY"/>
    <property type="match status" value="1"/>
</dbReference>
<dbReference type="PROSITE" id="PS01125">
    <property type="entry name" value="ROK"/>
    <property type="match status" value="1"/>
</dbReference>
<dbReference type="CDD" id="cd14747">
    <property type="entry name" value="PBP2_MalE"/>
    <property type="match status" value="1"/>
</dbReference>
<dbReference type="Gene3D" id="3.40.190.10">
    <property type="entry name" value="Periplasmic binding protein-like II"/>
    <property type="match status" value="1"/>
</dbReference>
<dbReference type="InterPro" id="IPR043129">
    <property type="entry name" value="ATPase_NBD"/>
</dbReference>
<dbReference type="InterPro" id="IPR049874">
    <property type="entry name" value="ROK_cs"/>
</dbReference>
<accession>A0A4Y3KE88</accession>
<dbReference type="Pfam" id="PF01547">
    <property type="entry name" value="SBP_bac_1"/>
    <property type="match status" value="1"/>
</dbReference>
<dbReference type="SUPFAM" id="SSF53850">
    <property type="entry name" value="Periplasmic binding protein-like II"/>
    <property type="match status" value="1"/>
</dbReference>
<dbReference type="RefSeq" id="WP_307722674.1">
    <property type="nucleotide sequence ID" value="NZ_BJLP01000026.1"/>
</dbReference>
<evidence type="ECO:0000256" key="2">
    <source>
        <dbReference type="SAM" id="MobiDB-lite"/>
    </source>
</evidence>
<protein>
    <recommendedName>
        <fullName evidence="5">HTH marR-type domain-containing protein</fullName>
    </recommendedName>
</protein>
<proteinExistence type="inferred from homology"/>
<dbReference type="SUPFAM" id="SSF46785">
    <property type="entry name" value="Winged helix' DNA-binding domain"/>
    <property type="match status" value="1"/>
</dbReference>
<evidence type="ECO:0008006" key="5">
    <source>
        <dbReference type="Google" id="ProtNLM"/>
    </source>
</evidence>
<dbReference type="AlphaFoldDB" id="A0A4Y3KE88"/>
<feature type="region of interest" description="Disordered" evidence="2">
    <location>
        <begin position="390"/>
        <end position="411"/>
    </location>
</feature>
<keyword evidence="4" id="KW-1185">Reference proteome</keyword>
<comment type="similarity">
    <text evidence="1">Belongs to the ROK (NagC/XylR) family.</text>
</comment>
<sequence>MPATTTQPGTRGRALRPTAKVLPGHARVHNRSLVLAHLFHTGPSSRADIARSSGLTRVTVSTLVADLIEEGLVEELGVRSEGKVGKPATLVGMRTEAFQVVAVDLTDDATILGAVLTLTGEVVSRHEAPLDGRSGEAAVVALEGVCRALLAAADRPVIGVGIASPGVIRTDGLVVQAPNRGWYDLELATLLHTRLGVPVHVANDANARALGEFTYGSASGSGSMVVTVGQGVGAGLVVDGALVLGRNNAAGEIGHVTVVDATTPGETPAACACGRAGCLETVLSVPALRRRVAGLDPQESDAALASVGRMLGIALAPVVSALDLAEVLLSGPTELLDGPLREAALTAIRTRTMPVIGRGLAVRMGSLDEDGALAGAAVLVLGAARGHVTTPSRPLAVSRHHPGERRPGARLALGRNPNVKMLRFAALGVAATLALTACSSGSDEPADGTTTAGGDGTQAAEAADITLWLAGGDTNKDLRTYLVDTFAEQNPGSTLTIEEVAWPDLVTKLTTALPDAANTPDVVEIGNTQSPTFTTVGAFRDLTPLYDELGGDKLLQSFVDVGSVDGKNFALPYYFGSRYMFYRKDIWTAAGVEVPQTLAEFTEAVAKLKTDTQSGFAMGGQDWRNGISWVFANGGELATVDGTTWTSTLSDPSTIKGLEQWQEVYQKASNLPSTERDVAYWDFLNDGTDGTGPDAATIMAPGWARWSIGDITKNDAGEEVRDGMADDTKFDIFALPGVEGGIAPVFAGGSNIAVSAKSQHPELAENLLRIIFSEEYQTMLGGAGLGPGNSDYVSSLGDDKFAQTMIETAAASKLTPAAPGWAAIEGAFVYEELFQKIADGGDVTALAKEYDAKLTPMLNGGAAG</sequence>
<dbReference type="Proteomes" id="UP000315842">
    <property type="component" value="Unassembled WGS sequence"/>
</dbReference>
<gene>
    <name evidence="3" type="ORF">CUD01_17620</name>
</gene>
<dbReference type="PANTHER" id="PTHR18964:SF149">
    <property type="entry name" value="BIFUNCTIONAL UDP-N-ACETYLGLUCOSAMINE 2-EPIMERASE_N-ACETYLMANNOSAMINE KINASE"/>
    <property type="match status" value="1"/>
</dbReference>
<dbReference type="Pfam" id="PF00480">
    <property type="entry name" value="ROK"/>
    <property type="match status" value="1"/>
</dbReference>
<dbReference type="InterPro" id="IPR000600">
    <property type="entry name" value="ROK"/>
</dbReference>
<dbReference type="Gene3D" id="3.30.420.40">
    <property type="match status" value="2"/>
</dbReference>